<protein>
    <submittedName>
        <fullName evidence="5">Methyltransferase domain-containing protein</fullName>
    </submittedName>
</protein>
<dbReference type="PANTHER" id="PTHR44942:SF4">
    <property type="entry name" value="METHYLTRANSFERASE TYPE 11 DOMAIN-CONTAINING PROTEIN"/>
    <property type="match status" value="1"/>
</dbReference>
<dbReference type="InterPro" id="IPR013216">
    <property type="entry name" value="Methyltransf_11"/>
</dbReference>
<dbReference type="PANTHER" id="PTHR44942">
    <property type="entry name" value="METHYLTRANSF_11 DOMAIN-CONTAINING PROTEIN"/>
    <property type="match status" value="1"/>
</dbReference>
<keyword evidence="2 5" id="KW-0489">Methyltransferase</keyword>
<keyword evidence="3 5" id="KW-0808">Transferase</keyword>
<evidence type="ECO:0000313" key="6">
    <source>
        <dbReference type="Proteomes" id="UP000199025"/>
    </source>
</evidence>
<dbReference type="RefSeq" id="WP_091514515.1">
    <property type="nucleotide sequence ID" value="NZ_FORP01000025.1"/>
</dbReference>
<dbReference type="InterPro" id="IPR029063">
    <property type="entry name" value="SAM-dependent_MTases_sf"/>
</dbReference>
<dbReference type="Gene3D" id="3.40.50.150">
    <property type="entry name" value="Vaccinia Virus protein VP39"/>
    <property type="match status" value="1"/>
</dbReference>
<dbReference type="Proteomes" id="UP000199025">
    <property type="component" value="Unassembled WGS sequence"/>
</dbReference>
<accession>A0A1I4AW67</accession>
<reference evidence="5 6" key="1">
    <citation type="submission" date="2016-10" db="EMBL/GenBank/DDBJ databases">
        <authorList>
            <person name="de Groot N.N."/>
        </authorList>
    </citation>
    <scope>NUCLEOTIDE SEQUENCE [LARGE SCALE GENOMIC DNA]</scope>
    <source>
        <strain evidence="5 6">DSM 44468</strain>
    </source>
</reference>
<dbReference type="GO" id="GO:0032259">
    <property type="term" value="P:methylation"/>
    <property type="evidence" value="ECO:0007669"/>
    <property type="project" value="UniProtKB-KW"/>
</dbReference>
<evidence type="ECO:0000256" key="3">
    <source>
        <dbReference type="ARBA" id="ARBA00022679"/>
    </source>
</evidence>
<keyword evidence="6" id="KW-1185">Reference proteome</keyword>
<evidence type="ECO:0000259" key="4">
    <source>
        <dbReference type="Pfam" id="PF08241"/>
    </source>
</evidence>
<gene>
    <name evidence="5" type="ORF">SAMN05421835_12590</name>
</gene>
<comment type="similarity">
    <text evidence="1">Belongs to the methyltransferase superfamily.</text>
</comment>
<name>A0A1I4AW67_9PSEU</name>
<organism evidence="5 6">
    <name type="scientific">Amycolatopsis sacchari</name>
    <dbReference type="NCBI Taxonomy" id="115433"/>
    <lineage>
        <taxon>Bacteria</taxon>
        <taxon>Bacillati</taxon>
        <taxon>Actinomycetota</taxon>
        <taxon>Actinomycetes</taxon>
        <taxon>Pseudonocardiales</taxon>
        <taxon>Pseudonocardiaceae</taxon>
        <taxon>Amycolatopsis</taxon>
    </lineage>
</organism>
<dbReference type="CDD" id="cd02440">
    <property type="entry name" value="AdoMet_MTases"/>
    <property type="match status" value="1"/>
</dbReference>
<dbReference type="EMBL" id="FORP01000025">
    <property type="protein sequence ID" value="SFK60715.1"/>
    <property type="molecule type" value="Genomic_DNA"/>
</dbReference>
<dbReference type="GO" id="GO:0008757">
    <property type="term" value="F:S-adenosylmethionine-dependent methyltransferase activity"/>
    <property type="evidence" value="ECO:0007669"/>
    <property type="project" value="InterPro"/>
</dbReference>
<proteinExistence type="inferred from homology"/>
<evidence type="ECO:0000256" key="1">
    <source>
        <dbReference type="ARBA" id="ARBA00008361"/>
    </source>
</evidence>
<dbReference type="SUPFAM" id="SSF53335">
    <property type="entry name" value="S-adenosyl-L-methionine-dependent methyltransferases"/>
    <property type="match status" value="1"/>
</dbReference>
<sequence>MTDPTSAAYRRRARSFGARAKAYGEHRPDYPLPALRWGLPEGAARVLDLAAGTGRLSEGLLALGLHVEAVEPDPEMRAELTRRLPGVPAHAGTAEEIPFGDGEFDAVLAGQAFHWFDLDRALPEIARVLRPGGTVVALWNHDDESVPWVAEFAQLSRTNSSTRWLSQRPELPPHAAFGAYQREEFPHRQRRTAETLVETIATHSHLLTASEEERAATLERLRRFLAKNPETAQGEFDLLIVTTVLKAVRS</sequence>
<evidence type="ECO:0000256" key="2">
    <source>
        <dbReference type="ARBA" id="ARBA00022603"/>
    </source>
</evidence>
<feature type="domain" description="Methyltransferase type 11" evidence="4">
    <location>
        <begin position="47"/>
        <end position="136"/>
    </location>
</feature>
<dbReference type="OrthoDB" id="9797252at2"/>
<dbReference type="InterPro" id="IPR051052">
    <property type="entry name" value="Diverse_substrate_MTase"/>
</dbReference>
<dbReference type="STRING" id="115433.SAMN05421835_12590"/>
<evidence type="ECO:0000313" key="5">
    <source>
        <dbReference type="EMBL" id="SFK60715.1"/>
    </source>
</evidence>
<dbReference type="AlphaFoldDB" id="A0A1I4AW67"/>
<dbReference type="Pfam" id="PF08241">
    <property type="entry name" value="Methyltransf_11"/>
    <property type="match status" value="1"/>
</dbReference>